<evidence type="ECO:0000313" key="3">
    <source>
        <dbReference type="Proteomes" id="UP001138997"/>
    </source>
</evidence>
<sequence>MRSPELGLVGAQQLEDGPGRRPRGTRRGRDADPDLEVHFDPRLELAEHLLHQSIDDTRLKDRPSLLRQARNLLQDARAEAVRNGSAIPVQRLDEPARRALPTLIELDELLLSMTEDDCAPRASSIMQARVLLHQVDAQLSDLRGPAEPRRRKLHQIINALAQPFPSPPPVPGR</sequence>
<gene>
    <name evidence="2" type="ORF">LR394_18500</name>
</gene>
<reference evidence="2" key="1">
    <citation type="submission" date="2021-11" db="EMBL/GenBank/DDBJ databases">
        <title>Streptomyces corallinus and Kineosporia corallina sp. nov., two new coral-derived marine actinobacteria.</title>
        <authorList>
            <person name="Buangrab K."/>
            <person name="Sutthacheep M."/>
            <person name="Yeemin T."/>
            <person name="Harunari E."/>
            <person name="Igarashi Y."/>
            <person name="Sripreechasak P."/>
            <person name="Kanchanasin P."/>
            <person name="Tanasupawat S."/>
            <person name="Phongsopitanun W."/>
        </authorList>
    </citation>
    <scope>NUCLEOTIDE SEQUENCE</scope>
    <source>
        <strain evidence="2">JCM 31032</strain>
    </source>
</reference>
<dbReference type="Proteomes" id="UP001138997">
    <property type="component" value="Unassembled WGS sequence"/>
</dbReference>
<accession>A0A9X1NFK4</accession>
<evidence type="ECO:0000256" key="1">
    <source>
        <dbReference type="SAM" id="MobiDB-lite"/>
    </source>
</evidence>
<protein>
    <submittedName>
        <fullName evidence="2">Uncharacterized protein</fullName>
    </submittedName>
</protein>
<evidence type="ECO:0000313" key="2">
    <source>
        <dbReference type="EMBL" id="MCD5312901.1"/>
    </source>
</evidence>
<dbReference type="RefSeq" id="WP_231443586.1">
    <property type="nucleotide sequence ID" value="NZ_JAJOMB010000009.1"/>
</dbReference>
<dbReference type="EMBL" id="JAJOMB010000009">
    <property type="protein sequence ID" value="MCD5312901.1"/>
    <property type="molecule type" value="Genomic_DNA"/>
</dbReference>
<proteinExistence type="predicted"/>
<dbReference type="AlphaFoldDB" id="A0A9X1NFK4"/>
<organism evidence="2 3">
    <name type="scientific">Kineosporia babensis</name>
    <dbReference type="NCBI Taxonomy" id="499548"/>
    <lineage>
        <taxon>Bacteria</taxon>
        <taxon>Bacillati</taxon>
        <taxon>Actinomycetota</taxon>
        <taxon>Actinomycetes</taxon>
        <taxon>Kineosporiales</taxon>
        <taxon>Kineosporiaceae</taxon>
        <taxon>Kineosporia</taxon>
    </lineage>
</organism>
<comment type="caution">
    <text evidence="2">The sequence shown here is derived from an EMBL/GenBank/DDBJ whole genome shotgun (WGS) entry which is preliminary data.</text>
</comment>
<keyword evidence="3" id="KW-1185">Reference proteome</keyword>
<name>A0A9X1NFK4_9ACTN</name>
<feature type="region of interest" description="Disordered" evidence="1">
    <location>
        <begin position="1"/>
        <end position="35"/>
    </location>
</feature>